<dbReference type="Proteomes" id="UP000676386">
    <property type="component" value="Unassembled WGS sequence"/>
</dbReference>
<feature type="region of interest" description="Disordered" evidence="1">
    <location>
        <begin position="1"/>
        <end position="28"/>
    </location>
</feature>
<evidence type="ECO:0000313" key="2">
    <source>
        <dbReference type="EMBL" id="MBS0030001.1"/>
    </source>
</evidence>
<accession>A0ABS5J457</accession>
<sequence>MPGKPAARNTDIHVCPKTLPPPSTVPHGPGQIMAAGTARVFVNQLAAAVKNDMCICVEPGNMIKNGSSSVFFGGQPAARQMDETTHQPGGMIQAGSPNVFIGG</sequence>
<organism evidence="2 3">
    <name type="scientific">Chitinophaga hostae</name>
    <dbReference type="NCBI Taxonomy" id="2831022"/>
    <lineage>
        <taxon>Bacteria</taxon>
        <taxon>Pseudomonadati</taxon>
        <taxon>Bacteroidota</taxon>
        <taxon>Chitinophagia</taxon>
        <taxon>Chitinophagales</taxon>
        <taxon>Chitinophagaceae</taxon>
        <taxon>Chitinophaga</taxon>
    </lineage>
</organism>
<dbReference type="InterPro" id="IPR008727">
    <property type="entry name" value="PAAR_motif"/>
</dbReference>
<dbReference type="RefSeq" id="WP_211975133.1">
    <property type="nucleotide sequence ID" value="NZ_CBFHAM010000017.1"/>
</dbReference>
<protein>
    <submittedName>
        <fullName evidence="2">PAAR domain-containing protein</fullName>
    </submittedName>
</protein>
<dbReference type="Pfam" id="PF05488">
    <property type="entry name" value="PAAR_motif"/>
    <property type="match status" value="1"/>
</dbReference>
<dbReference type="CDD" id="cd14738">
    <property type="entry name" value="PAAR_2"/>
    <property type="match status" value="1"/>
</dbReference>
<dbReference type="EMBL" id="JAGTXB010000011">
    <property type="protein sequence ID" value="MBS0030001.1"/>
    <property type="molecule type" value="Genomic_DNA"/>
</dbReference>
<evidence type="ECO:0000313" key="3">
    <source>
        <dbReference type="Proteomes" id="UP000676386"/>
    </source>
</evidence>
<comment type="caution">
    <text evidence="2">The sequence shown here is derived from an EMBL/GenBank/DDBJ whole genome shotgun (WGS) entry which is preliminary data.</text>
</comment>
<evidence type="ECO:0000256" key="1">
    <source>
        <dbReference type="SAM" id="MobiDB-lite"/>
    </source>
</evidence>
<reference evidence="2 3" key="1">
    <citation type="submission" date="2021-04" db="EMBL/GenBank/DDBJ databases">
        <title>Chitinophaga sp. nov., isolated from the rhizosphere soil.</title>
        <authorList>
            <person name="He S."/>
        </authorList>
    </citation>
    <scope>NUCLEOTIDE SEQUENCE [LARGE SCALE GENOMIC DNA]</scope>
    <source>
        <strain evidence="2 3">2R12</strain>
    </source>
</reference>
<gene>
    <name evidence="2" type="ORF">KE626_21935</name>
</gene>
<keyword evidence="3" id="KW-1185">Reference proteome</keyword>
<feature type="region of interest" description="Disordered" evidence="1">
    <location>
        <begin position="80"/>
        <end position="103"/>
    </location>
</feature>
<name>A0ABS5J457_9BACT</name>
<proteinExistence type="predicted"/>
<dbReference type="Gene3D" id="2.60.200.60">
    <property type="match status" value="2"/>
</dbReference>